<dbReference type="InterPro" id="IPR008949">
    <property type="entry name" value="Isoprenoid_synthase_dom_sf"/>
</dbReference>
<comment type="similarity">
    <text evidence="1">Belongs to the terpene synthase family.</text>
</comment>
<dbReference type="PANTHER" id="PTHR35201">
    <property type="entry name" value="TERPENE SYNTHASE"/>
    <property type="match status" value="1"/>
</dbReference>
<accession>D3BCW7</accession>
<proteinExistence type="inferred from homology"/>
<dbReference type="PANTHER" id="PTHR35201:SF4">
    <property type="entry name" value="BETA-PINACENE SYNTHASE-RELATED"/>
    <property type="match status" value="1"/>
</dbReference>
<evidence type="ECO:0000256" key="1">
    <source>
        <dbReference type="ARBA" id="ARBA00006333"/>
    </source>
</evidence>
<evidence type="ECO:0000313" key="3">
    <source>
        <dbReference type="Proteomes" id="UP000001396"/>
    </source>
</evidence>
<dbReference type="OMA" id="ACAMISH"/>
<organism evidence="2 3">
    <name type="scientific">Heterostelium pallidum (strain ATCC 26659 / Pp 5 / PN500)</name>
    <name type="common">Cellular slime mold</name>
    <name type="synonym">Polysphondylium pallidum</name>
    <dbReference type="NCBI Taxonomy" id="670386"/>
    <lineage>
        <taxon>Eukaryota</taxon>
        <taxon>Amoebozoa</taxon>
        <taxon>Evosea</taxon>
        <taxon>Eumycetozoa</taxon>
        <taxon>Dictyostelia</taxon>
        <taxon>Acytosteliales</taxon>
        <taxon>Acytosteliaceae</taxon>
        <taxon>Heterostelium</taxon>
    </lineage>
</organism>
<dbReference type="EMBL" id="ADBJ01000028">
    <property type="protein sequence ID" value="EFA80759.1"/>
    <property type="molecule type" value="Genomic_DNA"/>
</dbReference>
<comment type="caution">
    <text evidence="2">The sequence shown here is derived from an EMBL/GenBank/DDBJ whole genome shotgun (WGS) entry which is preliminary data.</text>
</comment>
<dbReference type="InParanoid" id="D3BCW7"/>
<dbReference type="GO" id="GO:0010333">
    <property type="term" value="F:terpene synthase activity"/>
    <property type="evidence" value="ECO:0007669"/>
    <property type="project" value="InterPro"/>
</dbReference>
<dbReference type="GO" id="GO:0046246">
    <property type="term" value="P:terpene biosynthetic process"/>
    <property type="evidence" value="ECO:0007669"/>
    <property type="project" value="UniProtKB-ARBA"/>
</dbReference>
<protein>
    <submittedName>
        <fullName evidence="2">Terpenoid synthase domain-containing protein</fullName>
    </submittedName>
</protein>
<keyword evidence="3" id="KW-1185">Reference proteome</keyword>
<dbReference type="SUPFAM" id="SSF48576">
    <property type="entry name" value="Terpenoid synthases"/>
    <property type="match status" value="1"/>
</dbReference>
<evidence type="ECO:0000313" key="2">
    <source>
        <dbReference type="EMBL" id="EFA80759.1"/>
    </source>
</evidence>
<dbReference type="InterPro" id="IPR034686">
    <property type="entry name" value="Terpene_cyclase-like_2"/>
</dbReference>
<dbReference type="GeneID" id="31361827"/>
<dbReference type="AlphaFoldDB" id="D3BCW7"/>
<gene>
    <name evidence="2" type="ORF">PPL_06345</name>
</gene>
<dbReference type="Pfam" id="PF19086">
    <property type="entry name" value="Terpene_syn_C_2"/>
    <property type="match status" value="1"/>
</dbReference>
<dbReference type="Proteomes" id="UP000001396">
    <property type="component" value="Unassembled WGS sequence"/>
</dbReference>
<sequence>MESLELNNKILISKWNPNDYCKENQVFKIPQVKFKGYRASENKHSMSLVDEIESWRSRWQLDKKIAENGWRFAVVSFTDSDKQQLEWLIKIFEWLFITDDQLLEPLGYVSECKGINGMSIDDYIENSFTRDGKHDRYSTILWEILNEMLEHGCLEDSLNEMLEEYKKWMHSIIKKTKTLNSETTFEDYYHFRELDSSSIQAIYTYMATTRVEPLSMEIVNSKLMKDFIYSYAISNYLVNDLYSFNKEIPDSSLSNYIKILTLNNNSIEKSINIVINIINEHFERMMVIHDQLLSQYKNNNSLKEFVHGIVKITVGNLKFCQTTPRYSVHLEE</sequence>
<dbReference type="Gene3D" id="1.10.600.10">
    <property type="entry name" value="Farnesyl Diphosphate Synthase"/>
    <property type="match status" value="1"/>
</dbReference>
<reference evidence="2 3" key="1">
    <citation type="journal article" date="2011" name="Genome Res.">
        <title>Phylogeny-wide analysis of social amoeba genomes highlights ancient origins for complex intercellular communication.</title>
        <authorList>
            <person name="Heidel A.J."/>
            <person name="Lawal H.M."/>
            <person name="Felder M."/>
            <person name="Schilde C."/>
            <person name="Helps N.R."/>
            <person name="Tunggal B."/>
            <person name="Rivero F."/>
            <person name="John U."/>
            <person name="Schleicher M."/>
            <person name="Eichinger L."/>
            <person name="Platzer M."/>
            <person name="Noegel A.A."/>
            <person name="Schaap P."/>
            <person name="Gloeckner G."/>
        </authorList>
    </citation>
    <scope>NUCLEOTIDE SEQUENCE [LARGE SCALE GENOMIC DNA]</scope>
    <source>
        <strain evidence="3">ATCC 26659 / Pp 5 / PN500</strain>
    </source>
</reference>
<dbReference type="RefSeq" id="XP_020432878.1">
    <property type="nucleotide sequence ID" value="XM_020577204.1"/>
</dbReference>
<name>D3BCW7_HETP5</name>